<accession>A0A1H7J5M1</accession>
<dbReference type="GO" id="GO:0008168">
    <property type="term" value="F:methyltransferase activity"/>
    <property type="evidence" value="ECO:0007669"/>
    <property type="project" value="UniProtKB-KW"/>
</dbReference>
<dbReference type="Pfam" id="PF04072">
    <property type="entry name" value="LCM"/>
    <property type="match status" value="1"/>
</dbReference>
<dbReference type="AlphaFoldDB" id="A0A1H7J5M1"/>
<name>A0A1H7J5M1_9GAMM</name>
<dbReference type="RefSeq" id="WP_235821606.1">
    <property type="nucleotide sequence ID" value="NZ_FOAS01000004.1"/>
</dbReference>
<sequence length="289" mass="32677">MATLMLQGMTRKDSAHISPSAHYTGFVWFRHGLSEPAFASDFGRFAHRVLAPISWAAKRAFGLDIERFLLQRHLLIDARLVQAIEQGGVTQVVEIACGLSPRGRRMRKRFPHITYVEADLPDMAASKRELLRVQGWLGAQHRVEAVDILAEEGPLSLASLFAGLDRTKPVVVITEGLLNYFERPVVERFWRALAAQLRGFSQATYLTELYPDLTEHPRYRQLRWGVWLIGKLTRGGYPLHYQSEAAIADAGKECGFREVRVLDPDRQPAELNLPRGELASLVRIVEARL</sequence>
<dbReference type="Proteomes" id="UP000185766">
    <property type="component" value="Unassembled WGS sequence"/>
</dbReference>
<dbReference type="InterPro" id="IPR029063">
    <property type="entry name" value="SAM-dependent_MTases_sf"/>
</dbReference>
<keyword evidence="1 3" id="KW-0489">Methyltransferase</keyword>
<dbReference type="PANTHER" id="PTHR43619:SF2">
    <property type="entry name" value="S-ADENOSYL-L-METHIONINE-DEPENDENT METHYLTRANSFERASES SUPERFAMILY PROTEIN"/>
    <property type="match status" value="1"/>
</dbReference>
<keyword evidence="4" id="KW-1185">Reference proteome</keyword>
<dbReference type="InterPro" id="IPR007213">
    <property type="entry name" value="Ppm1/Ppm2/Tcmp"/>
</dbReference>
<proteinExistence type="predicted"/>
<evidence type="ECO:0000256" key="2">
    <source>
        <dbReference type="ARBA" id="ARBA00022679"/>
    </source>
</evidence>
<evidence type="ECO:0000256" key="1">
    <source>
        <dbReference type="ARBA" id="ARBA00022603"/>
    </source>
</evidence>
<evidence type="ECO:0000313" key="4">
    <source>
        <dbReference type="Proteomes" id="UP000185766"/>
    </source>
</evidence>
<gene>
    <name evidence="3" type="ORF">SAMN05216214_104177</name>
</gene>
<organism evidence="3 4">
    <name type="scientific">Atopomonas hussainii</name>
    <dbReference type="NCBI Taxonomy" id="1429083"/>
    <lineage>
        <taxon>Bacteria</taxon>
        <taxon>Pseudomonadati</taxon>
        <taxon>Pseudomonadota</taxon>
        <taxon>Gammaproteobacteria</taxon>
        <taxon>Pseudomonadales</taxon>
        <taxon>Pseudomonadaceae</taxon>
        <taxon>Atopomonas</taxon>
    </lineage>
</organism>
<keyword evidence="2 3" id="KW-0808">Transferase</keyword>
<dbReference type="EMBL" id="FOAS01000004">
    <property type="protein sequence ID" value="SEK70029.1"/>
    <property type="molecule type" value="Genomic_DNA"/>
</dbReference>
<dbReference type="PANTHER" id="PTHR43619">
    <property type="entry name" value="S-ADENOSYL-L-METHIONINE-DEPENDENT METHYLTRANSFERASE YKTD-RELATED"/>
    <property type="match status" value="1"/>
</dbReference>
<protein>
    <submittedName>
        <fullName evidence="3">O-Methyltransferase involved in polyketide biosynthesis</fullName>
    </submittedName>
</protein>
<evidence type="ECO:0000313" key="3">
    <source>
        <dbReference type="EMBL" id="SEK70029.1"/>
    </source>
</evidence>
<dbReference type="STRING" id="1429083.GCA_001885685_00659"/>
<dbReference type="GO" id="GO:0032259">
    <property type="term" value="P:methylation"/>
    <property type="evidence" value="ECO:0007669"/>
    <property type="project" value="UniProtKB-KW"/>
</dbReference>
<dbReference type="SUPFAM" id="SSF53335">
    <property type="entry name" value="S-adenosyl-L-methionine-dependent methyltransferases"/>
    <property type="match status" value="1"/>
</dbReference>
<reference evidence="3 4" key="1">
    <citation type="submission" date="2016-10" db="EMBL/GenBank/DDBJ databases">
        <authorList>
            <person name="de Groot N.N."/>
        </authorList>
    </citation>
    <scope>NUCLEOTIDE SEQUENCE [LARGE SCALE GENOMIC DNA]</scope>
    <source>
        <strain evidence="3 4">JCM 19513</strain>
    </source>
</reference>
<dbReference type="Gene3D" id="3.40.50.150">
    <property type="entry name" value="Vaccinia Virus protein VP39"/>
    <property type="match status" value="1"/>
</dbReference>